<reference evidence="2" key="1">
    <citation type="journal article" date="2021" name="PeerJ">
        <title>Extensive microbial diversity within the chicken gut microbiome revealed by metagenomics and culture.</title>
        <authorList>
            <person name="Gilroy R."/>
            <person name="Ravi A."/>
            <person name="Getino M."/>
            <person name="Pursley I."/>
            <person name="Horton D.L."/>
            <person name="Alikhan N.F."/>
            <person name="Baker D."/>
            <person name="Gharbi K."/>
            <person name="Hall N."/>
            <person name="Watson M."/>
            <person name="Adriaenssens E.M."/>
            <person name="Foster-Nyarko E."/>
            <person name="Jarju S."/>
            <person name="Secka A."/>
            <person name="Antonio M."/>
            <person name="Oren A."/>
            <person name="Chaudhuri R.R."/>
            <person name="La Ragione R."/>
            <person name="Hildebrand F."/>
            <person name="Pallen M.J."/>
        </authorList>
    </citation>
    <scope>NUCLEOTIDE SEQUENCE</scope>
    <source>
        <strain evidence="2">CHK195-9823</strain>
    </source>
</reference>
<feature type="transmembrane region" description="Helical" evidence="1">
    <location>
        <begin position="197"/>
        <end position="215"/>
    </location>
</feature>
<proteinExistence type="predicted"/>
<accession>A0A9D1TGB6</accession>
<evidence type="ECO:0000313" key="2">
    <source>
        <dbReference type="EMBL" id="HIV39870.1"/>
    </source>
</evidence>
<feature type="transmembrane region" description="Helical" evidence="1">
    <location>
        <begin position="12"/>
        <end position="32"/>
    </location>
</feature>
<reference evidence="2" key="2">
    <citation type="submission" date="2021-04" db="EMBL/GenBank/DDBJ databases">
        <authorList>
            <person name="Gilroy R."/>
        </authorList>
    </citation>
    <scope>NUCLEOTIDE SEQUENCE</scope>
    <source>
        <strain evidence="2">CHK195-9823</strain>
    </source>
</reference>
<keyword evidence="1" id="KW-1133">Transmembrane helix</keyword>
<comment type="caution">
    <text evidence="2">The sequence shown here is derived from an EMBL/GenBank/DDBJ whole genome shotgun (WGS) entry which is preliminary data.</text>
</comment>
<name>A0A9D1TGB6_9FIRM</name>
<dbReference type="EMBL" id="DXIQ01000090">
    <property type="protein sequence ID" value="HIV39870.1"/>
    <property type="molecule type" value="Genomic_DNA"/>
</dbReference>
<sequence>MRIESKICLPFYKIAYAVFFTGVLCLIRGVTYTQEIGPALESPMALLAAVFCADTYIQEILSGRYQIQRLYPLKNRLASMAKRLMIQEAFLLFLSAAGYGMYLLVQRPVLLNGEERGENSSVAIFLIYLGAVFVSLLFWGLLSHVLSCLFRNMWAGIGSCLLLWTVTNSTVGDKWLGCWNLFSYSFRDLEDSGDLSWLWGKLLCVAASILLAYMLPKIVKKRG</sequence>
<feature type="transmembrane region" description="Helical" evidence="1">
    <location>
        <begin position="149"/>
        <end position="167"/>
    </location>
</feature>
<feature type="transmembrane region" description="Helical" evidence="1">
    <location>
        <begin position="122"/>
        <end position="142"/>
    </location>
</feature>
<organism evidence="2 3">
    <name type="scientific">Candidatus Blautia stercorigallinarum</name>
    <dbReference type="NCBI Taxonomy" id="2838501"/>
    <lineage>
        <taxon>Bacteria</taxon>
        <taxon>Bacillati</taxon>
        <taxon>Bacillota</taxon>
        <taxon>Clostridia</taxon>
        <taxon>Lachnospirales</taxon>
        <taxon>Lachnospiraceae</taxon>
        <taxon>Blautia</taxon>
    </lineage>
</organism>
<keyword evidence="1" id="KW-0472">Membrane</keyword>
<dbReference type="AlphaFoldDB" id="A0A9D1TGB6"/>
<evidence type="ECO:0008006" key="4">
    <source>
        <dbReference type="Google" id="ProtNLM"/>
    </source>
</evidence>
<evidence type="ECO:0000313" key="3">
    <source>
        <dbReference type="Proteomes" id="UP000886814"/>
    </source>
</evidence>
<dbReference type="Proteomes" id="UP000886814">
    <property type="component" value="Unassembled WGS sequence"/>
</dbReference>
<keyword evidence="1" id="KW-0812">Transmembrane</keyword>
<gene>
    <name evidence="2" type="ORF">H9747_12910</name>
</gene>
<feature type="transmembrane region" description="Helical" evidence="1">
    <location>
        <begin position="84"/>
        <end position="102"/>
    </location>
</feature>
<protein>
    <recommendedName>
        <fullName evidence="4">ABC-2 family transporter protein</fullName>
    </recommendedName>
</protein>
<feature type="transmembrane region" description="Helical" evidence="1">
    <location>
        <begin position="44"/>
        <end position="63"/>
    </location>
</feature>
<evidence type="ECO:0000256" key="1">
    <source>
        <dbReference type="SAM" id="Phobius"/>
    </source>
</evidence>